<evidence type="ECO:0000313" key="3">
    <source>
        <dbReference type="Proteomes" id="UP000570493"/>
    </source>
</evidence>
<feature type="chain" id="PRO_5030922585" evidence="1">
    <location>
        <begin position="19"/>
        <end position="197"/>
    </location>
</feature>
<dbReference type="InterPro" id="IPR025514">
    <property type="entry name" value="DUF4402"/>
</dbReference>
<protein>
    <submittedName>
        <fullName evidence="2">DUF4402 domain-containing protein</fullName>
    </submittedName>
</protein>
<keyword evidence="3" id="KW-1185">Reference proteome</keyword>
<dbReference type="Proteomes" id="UP000570493">
    <property type="component" value="Unassembled WGS sequence"/>
</dbReference>
<proteinExistence type="predicted"/>
<accession>A0A7Y0DSQ5</accession>
<reference evidence="2" key="1">
    <citation type="submission" date="2020-04" db="EMBL/GenBank/DDBJ databases">
        <title>Genome Sequencing for Pseudoaltermonas arctica.</title>
        <authorList>
            <person name="Elkins N.S."/>
        </authorList>
    </citation>
    <scope>NUCLEOTIDE SEQUENCE [LARGE SCALE GENOMIC DNA]</scope>
    <source>
        <strain evidence="2">NEC-BIFX-2020_0012</strain>
    </source>
</reference>
<feature type="signal peptide" evidence="1">
    <location>
        <begin position="1"/>
        <end position="18"/>
    </location>
</feature>
<organism evidence="2 3">
    <name type="scientific">Pseudoalteromonas arctica</name>
    <dbReference type="NCBI Taxonomy" id="394751"/>
    <lineage>
        <taxon>Bacteria</taxon>
        <taxon>Pseudomonadati</taxon>
        <taxon>Pseudomonadota</taxon>
        <taxon>Gammaproteobacteria</taxon>
        <taxon>Alteromonadales</taxon>
        <taxon>Pseudoalteromonadaceae</taxon>
        <taxon>Pseudoalteromonas</taxon>
    </lineage>
</organism>
<dbReference type="RefSeq" id="WP_169019964.1">
    <property type="nucleotide sequence ID" value="NZ_JABBMT010000010.1"/>
</dbReference>
<keyword evidence="1" id="KW-0732">Signal</keyword>
<gene>
    <name evidence="2" type="ORF">HHO47_08860</name>
</gene>
<dbReference type="EMBL" id="JABBMT010000010">
    <property type="protein sequence ID" value="NMM40924.1"/>
    <property type="molecule type" value="Genomic_DNA"/>
</dbReference>
<evidence type="ECO:0000313" key="2">
    <source>
        <dbReference type="EMBL" id="NMM40924.1"/>
    </source>
</evidence>
<comment type="caution">
    <text evidence="2">The sequence shown here is derived from an EMBL/GenBank/DDBJ whole genome shotgun (WGS) entry which is preliminary data.</text>
</comment>
<name>A0A7Y0DSQ5_9GAMM</name>
<evidence type="ECO:0000256" key="1">
    <source>
        <dbReference type="SAM" id="SignalP"/>
    </source>
</evidence>
<dbReference type="Pfam" id="PF14352">
    <property type="entry name" value="DUF4402"/>
    <property type="match status" value="1"/>
</dbReference>
<dbReference type="AlphaFoldDB" id="A0A7Y0DSQ5"/>
<sequence length="197" mass="20553">MKLSLTLLAAVVTANSFATYATTESFDAKVKVQNTVVLTKGNDLDFGTIRAVADPDGVNQATLVINPEPTASPVSSRTDNAPAIISIIEQGSPASFTVSEVVPNARLSITNPTATTLSSNGQGLNEPNFTVGTWTYFITSGPNANAYYSSVTPNLTADGDGSVSFNIGATLSTASTTSSEAYRDTEYTGTFQLEVAY</sequence>